<evidence type="ECO:0000256" key="1">
    <source>
        <dbReference type="SAM" id="SignalP"/>
    </source>
</evidence>
<proteinExistence type="predicted"/>
<sequence length="792" mass="83034">MKNIIKGAFLIAAVALLSGRAMSQTSVGETCMGSTPSNSNFIIGGNARLTADSGIDAVGAGYLRLTNAYQNQNGYGYINQAFPSNTGFVAEFEFESWGKISSTPADGISVFLFDGSYGPGTFTLGSFGGGLGYAGNFNSAAPLSGGYAAVGLDEWGNFSSQVFATDPAPGRTTHSVVIRGRSADSTPYLTGVPLTNTALNTKWFDYGTATVRPPQSAYFRKARVAFLYNSVLGKYQISVYIQESLNGPMVQVIQPYILNSPPPSTLKIGFAASTGQFASVHEIRNIQVSSPAQIRVVKTGNASVLPGGAMTYSVNVYNDDMTDISGVNFTELLPANFTPSGNPTFTPVTAGNALASGSYSGGNYNGTLTLKANSYATLTFTGTANFSSNSDDSLNNTAIAKAPAGYLDAYSTDDTSRVTTYRIPVASSSSTTICGNTTPTGVPTSDVTGTQYTWTSVLTSGTVTGLANNATPAAAISNTLTNTLTTPGIVTYTMTPVMTYKTPTGNQVVSGTPTTYTVTVNPAPVVSSISVKTDAPPALTLIGNIDGLATALQWQKNGVNISGATNSSFVNPHYNKNIDDGMYTIVANNTYNCPASAQVNLVAPLPLKLVSFTGSRNNNTDNLSWVTAEEKDVNHFEVEYSNDGGDFILAGSVNMNTDAALTHKYSFVYDAVGTAYYRLKIIDNDQKVSYSNVVKLNGKTADAGTVSEMSINGVAPIPFNSMLSVEINSSTDVAGKMEIIGVNGTTLVIAKISLAKGAGIYTINGLEQLPSGIYILRVTTADNHTAIYKISK</sequence>
<dbReference type="InterPro" id="IPR026444">
    <property type="entry name" value="Secre_tail"/>
</dbReference>
<gene>
    <name evidence="3" type="ORF">DN068_14130</name>
</gene>
<organism evidence="3 4">
    <name type="scientific">Taibaiella soli</name>
    <dbReference type="NCBI Taxonomy" id="1649169"/>
    <lineage>
        <taxon>Bacteria</taxon>
        <taxon>Pseudomonadati</taxon>
        <taxon>Bacteroidota</taxon>
        <taxon>Chitinophagia</taxon>
        <taxon>Chitinophagales</taxon>
        <taxon>Chitinophagaceae</taxon>
        <taxon>Taibaiella</taxon>
    </lineage>
</organism>
<keyword evidence="4" id="KW-1185">Reference proteome</keyword>
<feature type="chain" id="PRO_5016056653" description="PKD-like domain-containing protein" evidence="1">
    <location>
        <begin position="24"/>
        <end position="792"/>
    </location>
</feature>
<protein>
    <recommendedName>
        <fullName evidence="2">PKD-like domain-containing protein</fullName>
    </recommendedName>
</protein>
<evidence type="ECO:0000313" key="3">
    <source>
        <dbReference type="EMBL" id="PZF72073.1"/>
    </source>
</evidence>
<dbReference type="Proteomes" id="UP000248745">
    <property type="component" value="Unassembled WGS sequence"/>
</dbReference>
<feature type="signal peptide" evidence="1">
    <location>
        <begin position="1"/>
        <end position="23"/>
    </location>
</feature>
<evidence type="ECO:0000259" key="2">
    <source>
        <dbReference type="Pfam" id="PF19406"/>
    </source>
</evidence>
<dbReference type="InterPro" id="IPR013320">
    <property type="entry name" value="ConA-like_dom_sf"/>
</dbReference>
<dbReference type="EMBL" id="QKTW01000019">
    <property type="protein sequence ID" value="PZF72073.1"/>
    <property type="molecule type" value="Genomic_DNA"/>
</dbReference>
<accession>A0A2W2BW56</accession>
<evidence type="ECO:0000313" key="4">
    <source>
        <dbReference type="Proteomes" id="UP000248745"/>
    </source>
</evidence>
<dbReference type="Pfam" id="PF19406">
    <property type="entry name" value="PKD_5"/>
    <property type="match status" value="1"/>
</dbReference>
<dbReference type="GO" id="GO:0005975">
    <property type="term" value="P:carbohydrate metabolic process"/>
    <property type="evidence" value="ECO:0007669"/>
    <property type="project" value="UniProtKB-ARBA"/>
</dbReference>
<reference evidence="3 4" key="1">
    <citation type="submission" date="2018-06" db="EMBL/GenBank/DDBJ databases">
        <title>Mucibacter soli gen. nov., sp. nov., a new member of the family Chitinophagaceae producing mucin.</title>
        <authorList>
            <person name="Kim M.-K."/>
            <person name="Park S."/>
            <person name="Kim T.-S."/>
            <person name="Joung Y."/>
            <person name="Han J.-H."/>
            <person name="Kim S.B."/>
        </authorList>
    </citation>
    <scope>NUCLEOTIDE SEQUENCE [LARGE SCALE GENOMIC DNA]</scope>
    <source>
        <strain evidence="3 4">R1-15</strain>
    </source>
</reference>
<dbReference type="NCBIfam" id="TIGR04183">
    <property type="entry name" value="Por_Secre_tail"/>
    <property type="match status" value="1"/>
</dbReference>
<dbReference type="InterPro" id="IPR045828">
    <property type="entry name" value="PKD_Bacteroidetes"/>
</dbReference>
<dbReference type="AlphaFoldDB" id="A0A2W2BW56"/>
<dbReference type="SUPFAM" id="SSF49899">
    <property type="entry name" value="Concanavalin A-like lectins/glucanases"/>
    <property type="match status" value="1"/>
</dbReference>
<comment type="caution">
    <text evidence="3">The sequence shown here is derived from an EMBL/GenBank/DDBJ whole genome shotgun (WGS) entry which is preliminary data.</text>
</comment>
<keyword evidence="1" id="KW-0732">Signal</keyword>
<feature type="domain" description="PKD-like" evidence="2">
    <location>
        <begin position="432"/>
        <end position="524"/>
    </location>
</feature>
<dbReference type="OrthoDB" id="9805017at2"/>
<dbReference type="GO" id="GO:0004553">
    <property type="term" value="F:hydrolase activity, hydrolyzing O-glycosyl compounds"/>
    <property type="evidence" value="ECO:0007669"/>
    <property type="project" value="UniProtKB-ARBA"/>
</dbReference>
<dbReference type="Gene3D" id="2.60.120.200">
    <property type="match status" value="1"/>
</dbReference>
<name>A0A2W2BW56_9BACT</name>
<dbReference type="RefSeq" id="WP_110999588.1">
    <property type="nucleotide sequence ID" value="NZ_QKTW01000019.1"/>
</dbReference>